<dbReference type="InterPro" id="IPR029779">
    <property type="entry name" value="Rmp24-like"/>
</dbReference>
<evidence type="ECO:0000256" key="1">
    <source>
        <dbReference type="SAM" id="MobiDB-lite"/>
    </source>
</evidence>
<evidence type="ECO:0000313" key="2">
    <source>
        <dbReference type="EMBL" id="KAK0163882.1"/>
    </source>
</evidence>
<accession>A0AA39F6K3</accession>
<dbReference type="AlphaFoldDB" id="A0AA39F6K3"/>
<proteinExistence type="predicted"/>
<reference evidence="2" key="1">
    <citation type="journal article" date="2023" name="bioRxiv">
        <title>Scaffold-level genome assemblies of two parasitoid biocontrol wasps reveal the parthenogenesis mechanism and an associated novel virus.</title>
        <authorList>
            <person name="Inwood S."/>
            <person name="Skelly J."/>
            <person name="Guhlin J."/>
            <person name="Harrop T."/>
            <person name="Goldson S."/>
            <person name="Dearden P."/>
        </authorList>
    </citation>
    <scope>NUCLEOTIDE SEQUENCE</scope>
    <source>
        <strain evidence="2">Irish</strain>
        <tissue evidence="2">Whole body</tissue>
    </source>
</reference>
<feature type="compositionally biased region" description="Low complexity" evidence="1">
    <location>
        <begin position="172"/>
        <end position="191"/>
    </location>
</feature>
<name>A0AA39F6K3_9HYME</name>
<protein>
    <submittedName>
        <fullName evidence="2">Uncharacterized protein</fullName>
    </submittedName>
</protein>
<dbReference type="Pfam" id="PF15719">
    <property type="entry name" value="Rmp24-like"/>
    <property type="match status" value="1"/>
</dbReference>
<dbReference type="EMBL" id="JAQQBS010001422">
    <property type="protein sequence ID" value="KAK0163882.1"/>
    <property type="molecule type" value="Genomic_DNA"/>
</dbReference>
<sequence length="245" mass="27841">MANVSHLWNMTKFLTKMKIPQANELRNHYIQCCRELSNEVELPKQIFGPGSMCCYCGSLWNAIEYKVRIEKGKSLSTSMKKLLRDENKKTLSLYQQKLIRKCIKNQSNKLIITCSCCQNNTVIMLSKPQRLKKIKQQCSDETSGITPRRKKKRNRDKNAGLLINTPVTPTLNSTEKNTSNHSNNNINNNNTPISQSKKEKLKKINTPILGCKSKKINLSKLKGIVDTTVTPSKKSSLHSFLTELG</sequence>
<evidence type="ECO:0000313" key="3">
    <source>
        <dbReference type="Proteomes" id="UP001168990"/>
    </source>
</evidence>
<organism evidence="2 3">
    <name type="scientific">Microctonus aethiopoides</name>
    <dbReference type="NCBI Taxonomy" id="144406"/>
    <lineage>
        <taxon>Eukaryota</taxon>
        <taxon>Metazoa</taxon>
        <taxon>Ecdysozoa</taxon>
        <taxon>Arthropoda</taxon>
        <taxon>Hexapoda</taxon>
        <taxon>Insecta</taxon>
        <taxon>Pterygota</taxon>
        <taxon>Neoptera</taxon>
        <taxon>Endopterygota</taxon>
        <taxon>Hymenoptera</taxon>
        <taxon>Apocrita</taxon>
        <taxon>Ichneumonoidea</taxon>
        <taxon>Braconidae</taxon>
        <taxon>Euphorinae</taxon>
        <taxon>Microctonus</taxon>
    </lineage>
</organism>
<comment type="caution">
    <text evidence="2">The sequence shown here is derived from an EMBL/GenBank/DDBJ whole genome shotgun (WGS) entry which is preliminary data.</text>
</comment>
<keyword evidence="3" id="KW-1185">Reference proteome</keyword>
<feature type="region of interest" description="Disordered" evidence="1">
    <location>
        <begin position="139"/>
        <end position="199"/>
    </location>
</feature>
<gene>
    <name evidence="2" type="ORF">PV328_002567</name>
</gene>
<dbReference type="Proteomes" id="UP001168990">
    <property type="component" value="Unassembled WGS sequence"/>
</dbReference>
<reference evidence="2" key="2">
    <citation type="submission" date="2023-03" db="EMBL/GenBank/DDBJ databases">
        <authorList>
            <person name="Inwood S.N."/>
            <person name="Skelly J.G."/>
            <person name="Guhlin J."/>
            <person name="Harrop T.W.R."/>
            <person name="Goldson S.G."/>
            <person name="Dearden P.K."/>
        </authorList>
    </citation>
    <scope>NUCLEOTIDE SEQUENCE</scope>
    <source>
        <strain evidence="2">Irish</strain>
        <tissue evidence="2">Whole body</tissue>
    </source>
</reference>